<dbReference type="GO" id="GO:0016779">
    <property type="term" value="F:nucleotidyltransferase activity"/>
    <property type="evidence" value="ECO:0007669"/>
    <property type="project" value="UniProtKB-KW"/>
</dbReference>
<gene>
    <name evidence="12" type="primary">rpoN_1</name>
    <name evidence="12" type="ORF">Pla163_20580</name>
</gene>
<dbReference type="RefSeq" id="WP_145187357.1">
    <property type="nucleotide sequence ID" value="NZ_CP036290.1"/>
</dbReference>
<dbReference type="Gene3D" id="1.10.10.60">
    <property type="entry name" value="Homeodomain-like"/>
    <property type="match status" value="1"/>
</dbReference>
<dbReference type="InterPro" id="IPR000394">
    <property type="entry name" value="RNA_pol_sigma_54"/>
</dbReference>
<dbReference type="Pfam" id="PF04552">
    <property type="entry name" value="Sigma54_DBD"/>
    <property type="match status" value="1"/>
</dbReference>
<dbReference type="GO" id="GO:0000428">
    <property type="term" value="C:DNA-directed RNA polymerase complex"/>
    <property type="evidence" value="ECO:0007669"/>
    <property type="project" value="UniProtKB-KW"/>
</dbReference>
<dbReference type="PIRSF" id="PIRSF000774">
    <property type="entry name" value="RpoN"/>
    <property type="match status" value="1"/>
</dbReference>
<evidence type="ECO:0000313" key="13">
    <source>
        <dbReference type="Proteomes" id="UP000319342"/>
    </source>
</evidence>
<keyword evidence="8" id="KW-0804">Transcription</keyword>
<dbReference type="PROSITE" id="PS00718">
    <property type="entry name" value="SIGMA54_2"/>
    <property type="match status" value="1"/>
</dbReference>
<feature type="region of interest" description="Disordered" evidence="9">
    <location>
        <begin position="94"/>
        <end position="119"/>
    </location>
</feature>
<evidence type="ECO:0000259" key="10">
    <source>
        <dbReference type="Pfam" id="PF04552"/>
    </source>
</evidence>
<evidence type="ECO:0000256" key="7">
    <source>
        <dbReference type="ARBA" id="ARBA00023125"/>
    </source>
</evidence>
<feature type="domain" description="RNA polymerase sigma factor 54 core-binding" evidence="11">
    <location>
        <begin position="188"/>
        <end position="345"/>
    </location>
</feature>
<dbReference type="AlphaFoldDB" id="A0A518D0D4"/>
<dbReference type="PROSITE" id="PS00717">
    <property type="entry name" value="SIGMA54_1"/>
    <property type="match status" value="1"/>
</dbReference>
<dbReference type="InterPro" id="IPR038709">
    <property type="entry name" value="RpoN_core-bd_sf"/>
</dbReference>
<keyword evidence="5" id="KW-0805">Transcription regulation</keyword>
<dbReference type="PANTHER" id="PTHR32248">
    <property type="entry name" value="RNA POLYMERASE SIGMA-54 FACTOR"/>
    <property type="match status" value="1"/>
</dbReference>
<keyword evidence="2" id="KW-0240">DNA-directed RNA polymerase</keyword>
<keyword evidence="7" id="KW-0238">DNA-binding</keyword>
<accession>A0A518D0D4</accession>
<dbReference type="InterPro" id="IPR007046">
    <property type="entry name" value="RNA_pol_sigma_54_core-bd"/>
</dbReference>
<dbReference type="GO" id="GO:0003677">
    <property type="term" value="F:DNA binding"/>
    <property type="evidence" value="ECO:0007669"/>
    <property type="project" value="UniProtKB-KW"/>
</dbReference>
<evidence type="ECO:0000256" key="5">
    <source>
        <dbReference type="ARBA" id="ARBA00023015"/>
    </source>
</evidence>
<dbReference type="PANTHER" id="PTHR32248:SF4">
    <property type="entry name" value="RNA POLYMERASE SIGMA-54 FACTOR"/>
    <property type="match status" value="1"/>
</dbReference>
<dbReference type="Pfam" id="PF04963">
    <property type="entry name" value="Sigma54_CBD"/>
    <property type="match status" value="2"/>
</dbReference>
<proteinExistence type="inferred from homology"/>
<dbReference type="InterPro" id="IPR007634">
    <property type="entry name" value="RNA_pol_sigma_54_DNA-bd"/>
</dbReference>
<dbReference type="PROSITE" id="PS50044">
    <property type="entry name" value="SIGMA54_3"/>
    <property type="match status" value="1"/>
</dbReference>
<evidence type="ECO:0000256" key="3">
    <source>
        <dbReference type="ARBA" id="ARBA00022679"/>
    </source>
</evidence>
<sequence length="532" mass="59239">MRLGLNHLARMEQRLIQSPQMIQAMQILQLSSLDLAERIDQELVENPFLEVDEGASDRAGDGEVGTDADAGADGEALSDRDRMLQEFERLREFEDGRSSVRPDTEGADRKHEAMQNAPARPKNTAAVLMDQVALLDLEGDEREAAELIVYSLDAHGYLEDGLEDLAQRWSAERRDDPDGTGALDEHGLDENGHDEAWLEERAEEAESQAGTFTPADALHALRIALGRMRRALHPAIGASNLAESLRLQLEARGLGEDDLAYDLVDSHLEDLEKNRLPHIAKETGATLDEIKDAIGILRGLDPHPTADYGDEMAETIIPDVMVEEVEGTYEVRLARRGLPSLRVSPEHKVLMKETVDRSKAVNGRDEATEARDWMRKRLESARWFVDAVAQRQNTLLSVAQAIFERQQGFLEKGVKSLAPLRMQDVADATNVHISTVSRAVAGKYVQTPRGILPLKYFFNSGTTDSAGRATSQVSIQERLKELVEQEDPTEPLSDDQLAALLLERHGVKIARRTVTKYRKALDLPSSSQRKRF</sequence>
<feature type="domain" description="RNA polymerase sigma factor 54 core-binding" evidence="11">
    <location>
        <begin position="114"/>
        <end position="170"/>
    </location>
</feature>
<keyword evidence="6" id="KW-0731">Sigma factor</keyword>
<evidence type="ECO:0000259" key="11">
    <source>
        <dbReference type="Pfam" id="PF04963"/>
    </source>
</evidence>
<dbReference type="GO" id="GO:0006352">
    <property type="term" value="P:DNA-templated transcription initiation"/>
    <property type="evidence" value="ECO:0007669"/>
    <property type="project" value="InterPro"/>
</dbReference>
<reference evidence="12 13" key="1">
    <citation type="submission" date="2019-02" db="EMBL/GenBank/DDBJ databases">
        <title>Deep-cultivation of Planctomycetes and their phenomic and genomic characterization uncovers novel biology.</title>
        <authorList>
            <person name="Wiegand S."/>
            <person name="Jogler M."/>
            <person name="Boedeker C."/>
            <person name="Pinto D."/>
            <person name="Vollmers J."/>
            <person name="Rivas-Marin E."/>
            <person name="Kohn T."/>
            <person name="Peeters S.H."/>
            <person name="Heuer A."/>
            <person name="Rast P."/>
            <person name="Oberbeckmann S."/>
            <person name="Bunk B."/>
            <person name="Jeske O."/>
            <person name="Meyerdierks A."/>
            <person name="Storesund J.E."/>
            <person name="Kallscheuer N."/>
            <person name="Luecker S."/>
            <person name="Lage O.M."/>
            <person name="Pohl T."/>
            <person name="Merkel B.J."/>
            <person name="Hornburger P."/>
            <person name="Mueller R.-W."/>
            <person name="Bruemmer F."/>
            <person name="Labrenz M."/>
            <person name="Spormann A.M."/>
            <person name="Op den Camp H."/>
            <person name="Overmann J."/>
            <person name="Amann R."/>
            <person name="Jetten M.S.M."/>
            <person name="Mascher T."/>
            <person name="Medema M.H."/>
            <person name="Devos D.P."/>
            <person name="Kaster A.-K."/>
            <person name="Ovreas L."/>
            <person name="Rohde M."/>
            <person name="Galperin M.Y."/>
            <person name="Jogler C."/>
        </authorList>
    </citation>
    <scope>NUCLEOTIDE SEQUENCE [LARGE SCALE GENOMIC DNA]</scope>
    <source>
        <strain evidence="12 13">Pla163</strain>
    </source>
</reference>
<evidence type="ECO:0000256" key="9">
    <source>
        <dbReference type="SAM" id="MobiDB-lite"/>
    </source>
</evidence>
<evidence type="ECO:0000256" key="2">
    <source>
        <dbReference type="ARBA" id="ARBA00022478"/>
    </source>
</evidence>
<dbReference type="OrthoDB" id="9814402at2"/>
<dbReference type="PRINTS" id="PR00045">
    <property type="entry name" value="SIGMA54FCT"/>
</dbReference>
<dbReference type="Proteomes" id="UP000319342">
    <property type="component" value="Chromosome"/>
</dbReference>
<dbReference type="GO" id="GO:0016987">
    <property type="term" value="F:sigma factor activity"/>
    <property type="evidence" value="ECO:0007669"/>
    <property type="project" value="UniProtKB-KW"/>
</dbReference>
<protein>
    <submittedName>
        <fullName evidence="12">RNA polymerase sigma-54 factor</fullName>
    </submittedName>
</protein>
<evidence type="ECO:0000256" key="6">
    <source>
        <dbReference type="ARBA" id="ARBA00023082"/>
    </source>
</evidence>
<evidence type="ECO:0000256" key="1">
    <source>
        <dbReference type="ARBA" id="ARBA00008798"/>
    </source>
</evidence>
<comment type="similarity">
    <text evidence="1">Belongs to the sigma-54 factor family.</text>
</comment>
<evidence type="ECO:0000256" key="4">
    <source>
        <dbReference type="ARBA" id="ARBA00022695"/>
    </source>
</evidence>
<dbReference type="Gene3D" id="1.10.10.1330">
    <property type="entry name" value="RNA polymerase sigma-54 factor, core-binding domain"/>
    <property type="match status" value="1"/>
</dbReference>
<organism evidence="12 13">
    <name type="scientific">Rohdeia mirabilis</name>
    <dbReference type="NCBI Taxonomy" id="2528008"/>
    <lineage>
        <taxon>Bacteria</taxon>
        <taxon>Pseudomonadati</taxon>
        <taxon>Planctomycetota</taxon>
        <taxon>Planctomycetia</taxon>
        <taxon>Planctomycetia incertae sedis</taxon>
        <taxon>Rohdeia</taxon>
    </lineage>
</organism>
<feature type="region of interest" description="Disordered" evidence="9">
    <location>
        <begin position="50"/>
        <end position="76"/>
    </location>
</feature>
<dbReference type="NCBIfam" id="TIGR02395">
    <property type="entry name" value="rpoN_sigma"/>
    <property type="match status" value="1"/>
</dbReference>
<feature type="compositionally biased region" description="Basic and acidic residues" evidence="9">
    <location>
        <begin position="94"/>
        <end position="113"/>
    </location>
</feature>
<dbReference type="EMBL" id="CP036290">
    <property type="protein sequence ID" value="QDU84938.1"/>
    <property type="molecule type" value="Genomic_DNA"/>
</dbReference>
<name>A0A518D0D4_9BACT</name>
<keyword evidence="4" id="KW-0548">Nucleotidyltransferase</keyword>
<dbReference type="GO" id="GO:0001216">
    <property type="term" value="F:DNA-binding transcription activator activity"/>
    <property type="evidence" value="ECO:0007669"/>
    <property type="project" value="InterPro"/>
</dbReference>
<keyword evidence="3" id="KW-0808">Transferase</keyword>
<evidence type="ECO:0000256" key="8">
    <source>
        <dbReference type="ARBA" id="ARBA00023163"/>
    </source>
</evidence>
<dbReference type="Pfam" id="PF00309">
    <property type="entry name" value="Sigma54_AID"/>
    <property type="match status" value="1"/>
</dbReference>
<feature type="domain" description="RNA polymerase sigma factor 54 DNA-binding" evidence="10">
    <location>
        <begin position="373"/>
        <end position="531"/>
    </location>
</feature>
<evidence type="ECO:0000313" key="12">
    <source>
        <dbReference type="EMBL" id="QDU84938.1"/>
    </source>
</evidence>
<keyword evidence="13" id="KW-1185">Reference proteome</keyword>